<accession>A0A1T4QG33</accession>
<evidence type="ECO:0000313" key="1">
    <source>
        <dbReference type="EMBL" id="SKA02228.1"/>
    </source>
</evidence>
<gene>
    <name evidence="1" type="ORF">SAMN04488132_10885</name>
</gene>
<proteinExistence type="predicted"/>
<dbReference type="Gene3D" id="1.20.120.450">
    <property type="entry name" value="dinb family like domain"/>
    <property type="match status" value="1"/>
</dbReference>
<organism evidence="1 2">
    <name type="scientific">Sediminibacterium ginsengisoli</name>
    <dbReference type="NCBI Taxonomy" id="413434"/>
    <lineage>
        <taxon>Bacteria</taxon>
        <taxon>Pseudomonadati</taxon>
        <taxon>Bacteroidota</taxon>
        <taxon>Chitinophagia</taxon>
        <taxon>Chitinophagales</taxon>
        <taxon>Chitinophagaceae</taxon>
        <taxon>Sediminibacterium</taxon>
    </lineage>
</organism>
<dbReference type="InterPro" id="IPR034660">
    <property type="entry name" value="DinB/YfiT-like"/>
</dbReference>
<dbReference type="STRING" id="413434.SAMN04488132_10885"/>
<dbReference type="EMBL" id="FUWH01000008">
    <property type="protein sequence ID" value="SKA02228.1"/>
    <property type="molecule type" value="Genomic_DNA"/>
</dbReference>
<evidence type="ECO:0000313" key="2">
    <source>
        <dbReference type="Proteomes" id="UP000190888"/>
    </source>
</evidence>
<dbReference type="Proteomes" id="UP000190888">
    <property type="component" value="Unassembled WGS sequence"/>
</dbReference>
<keyword evidence="2" id="KW-1185">Reference proteome</keyword>
<protein>
    <recommendedName>
        <fullName evidence="3">DUF1569 domain-containing protein</fullName>
    </recommendedName>
</protein>
<dbReference type="AlphaFoldDB" id="A0A1T4QG33"/>
<reference evidence="1 2" key="1">
    <citation type="submission" date="2017-02" db="EMBL/GenBank/DDBJ databases">
        <authorList>
            <person name="Peterson S.W."/>
        </authorList>
    </citation>
    <scope>NUCLEOTIDE SEQUENCE [LARGE SCALE GENOMIC DNA]</scope>
    <source>
        <strain evidence="1 2">DSM 22335</strain>
    </source>
</reference>
<evidence type="ECO:0008006" key="3">
    <source>
        <dbReference type="Google" id="ProtNLM"/>
    </source>
</evidence>
<dbReference type="Pfam" id="PF07606">
    <property type="entry name" value="DUF1569"/>
    <property type="match status" value="1"/>
</dbReference>
<sequence>MKDIFDPAEAAALKQRIENLLPDTKPVWGKMNVAQMLSHLQAAIEVALGEKKLKKSLMGMLLGSFARKVLLNEKPFGKSLPTDPSYIRAGQHDFDTEQQKLLALITKLVVAGKDGLIKEAHPFFGKMTPDQWSWSLYKHVDHHLRQFGA</sequence>
<dbReference type="InterPro" id="IPR011463">
    <property type="entry name" value="DUF1569"/>
</dbReference>
<dbReference type="RefSeq" id="WP_176113012.1">
    <property type="nucleotide sequence ID" value="NZ_FUWH01000008.1"/>
</dbReference>
<name>A0A1T4QG33_9BACT</name>